<evidence type="ECO:0000256" key="1">
    <source>
        <dbReference type="ARBA" id="ARBA00004395"/>
    </source>
</evidence>
<feature type="compositionally biased region" description="Low complexity" evidence="8">
    <location>
        <begin position="66"/>
        <end position="79"/>
    </location>
</feature>
<comment type="similarity">
    <text evidence="2">Belongs to the COG1 family.</text>
</comment>
<reference evidence="9 10" key="1">
    <citation type="journal article" date="2011" name="MBio">
        <title>Genome variation in Cryptococcus gattii, an emerging pathogen of immunocompetent hosts.</title>
        <authorList>
            <person name="D'Souza C.A."/>
            <person name="Kronstad J.W."/>
            <person name="Taylor G."/>
            <person name="Warren R."/>
            <person name="Yuen M."/>
            <person name="Hu G."/>
            <person name="Jung W.H."/>
            <person name="Sham A."/>
            <person name="Kidd S.E."/>
            <person name="Tangen K."/>
            <person name="Lee N."/>
            <person name="Zeilmaker T."/>
            <person name="Sawkins J."/>
            <person name="McVicker G."/>
            <person name="Shah S."/>
            <person name="Gnerre S."/>
            <person name="Griggs A."/>
            <person name="Zeng Q."/>
            <person name="Bartlett K."/>
            <person name="Li W."/>
            <person name="Wang X."/>
            <person name="Heitman J."/>
            <person name="Stajich J.E."/>
            <person name="Fraser J.A."/>
            <person name="Meyer W."/>
            <person name="Carter D."/>
            <person name="Schein J."/>
            <person name="Krzywinski M."/>
            <person name="Kwon-Chung K.J."/>
            <person name="Varma A."/>
            <person name="Wang J."/>
            <person name="Brunham R."/>
            <person name="Fyfe M."/>
            <person name="Ouellette B.F."/>
            <person name="Siddiqui A."/>
            <person name="Marra M."/>
            <person name="Jones S."/>
            <person name="Holt R."/>
            <person name="Birren B.W."/>
            <person name="Galagan J.E."/>
            <person name="Cuomo C.A."/>
        </authorList>
    </citation>
    <scope>NUCLEOTIDE SEQUENCE [LARGE SCALE GENOMIC DNA]</scope>
    <source>
        <strain evidence="9 10">R265</strain>
    </source>
</reference>
<dbReference type="VEuPathDB" id="FungiDB:CNBG_9447"/>
<dbReference type="PANTHER" id="PTHR31658:SF0">
    <property type="entry name" value="CONSERVED OLIGOMERIC GOLGI COMPLEX SUBUNIT 1"/>
    <property type="match status" value="1"/>
</dbReference>
<evidence type="ECO:0000256" key="4">
    <source>
        <dbReference type="ARBA" id="ARBA00022448"/>
    </source>
</evidence>
<dbReference type="InterPro" id="IPR033370">
    <property type="entry name" value="COG1"/>
</dbReference>
<evidence type="ECO:0000313" key="10">
    <source>
        <dbReference type="Proteomes" id="UP000029445"/>
    </source>
</evidence>
<dbReference type="GO" id="GO:0000139">
    <property type="term" value="C:Golgi membrane"/>
    <property type="evidence" value="ECO:0007669"/>
    <property type="project" value="UniProtKB-SubCell"/>
</dbReference>
<dbReference type="GeneID" id="88182693"/>
<organism evidence="9 10">
    <name type="scientific">Cryptococcus deuterogattii (strain R265)</name>
    <name type="common">Cryptococcus gattii VGII (strain R265)</name>
    <dbReference type="NCBI Taxonomy" id="294750"/>
    <lineage>
        <taxon>Eukaryota</taxon>
        <taxon>Fungi</taxon>
        <taxon>Dikarya</taxon>
        <taxon>Basidiomycota</taxon>
        <taxon>Agaricomycotina</taxon>
        <taxon>Tremellomycetes</taxon>
        <taxon>Tremellales</taxon>
        <taxon>Cryptococcaceae</taxon>
        <taxon>Cryptococcus</taxon>
        <taxon>Cryptococcus gattii species complex</taxon>
    </lineage>
</organism>
<feature type="compositionally biased region" description="Basic and acidic residues" evidence="8">
    <location>
        <begin position="86"/>
        <end position="98"/>
    </location>
</feature>
<feature type="region of interest" description="Disordered" evidence="8">
    <location>
        <begin position="410"/>
        <end position="436"/>
    </location>
</feature>
<dbReference type="RefSeq" id="XP_062886156.1">
    <property type="nucleotide sequence ID" value="XM_063030320.1"/>
</dbReference>
<name>A0A0L6DGU9_CRYD2</name>
<dbReference type="Proteomes" id="UP000029445">
    <property type="component" value="Chromosome 11"/>
</dbReference>
<dbReference type="Pfam" id="PF08700">
    <property type="entry name" value="VPS51_Exo84_N"/>
    <property type="match status" value="1"/>
</dbReference>
<dbReference type="GO" id="GO:0006891">
    <property type="term" value="P:intra-Golgi vesicle-mediated transport"/>
    <property type="evidence" value="ECO:0007669"/>
    <property type="project" value="InterPro"/>
</dbReference>
<comment type="subcellular location">
    <subcellularLocation>
        <location evidence="1">Golgi apparatus membrane</location>
        <topology evidence="1">Peripheral membrane protein</topology>
    </subcellularLocation>
</comment>
<dbReference type="PANTHER" id="PTHR31658">
    <property type="entry name" value="CONSERVED OLIGOMERIC GOLGI COMPLEX SUBUNIT 1"/>
    <property type="match status" value="1"/>
</dbReference>
<reference evidence="9 10" key="2">
    <citation type="journal article" date="2018" name="Proc. Natl. Acad. Sci.">
        <title>RNAi is a critical determinant of centromere evolution in closely related fungi.</title>
        <authorList>
            <person name="Yadav V."/>
            <person name="Sun S."/>
            <person name="Billmyre R.B."/>
            <person name="Thimmappa B.C."/>
            <person name="Shea T."/>
            <person name="Lintner R."/>
            <person name="Bakkeren G."/>
            <person name="Cuomo C.A."/>
            <person name="Heitman J."/>
            <person name="Sanyal K."/>
        </authorList>
    </citation>
    <scope>NUCLEOTIDE SEQUENCE [LARGE SCALE GENOMIC DNA]</scope>
    <source>
        <strain evidence="9 10">R265</strain>
    </source>
</reference>
<evidence type="ECO:0000256" key="5">
    <source>
        <dbReference type="ARBA" id="ARBA00022927"/>
    </source>
</evidence>
<evidence type="ECO:0000313" key="9">
    <source>
        <dbReference type="EMBL" id="KNX49935.1"/>
    </source>
</evidence>
<evidence type="ECO:0000256" key="6">
    <source>
        <dbReference type="ARBA" id="ARBA00023034"/>
    </source>
</evidence>
<protein>
    <recommendedName>
        <fullName evidence="3">Conserved oligomeric Golgi complex subunit 1</fullName>
    </recommendedName>
</protein>
<keyword evidence="10" id="KW-1185">Reference proteome</keyword>
<evidence type="ECO:0000256" key="3">
    <source>
        <dbReference type="ARBA" id="ARBA00020978"/>
    </source>
</evidence>
<gene>
    <name evidence="9" type="ORF">CNBG_9447</name>
</gene>
<feature type="region of interest" description="Disordered" evidence="8">
    <location>
        <begin position="927"/>
        <end position="992"/>
    </location>
</feature>
<evidence type="ECO:0000256" key="2">
    <source>
        <dbReference type="ARBA" id="ARBA00006653"/>
    </source>
</evidence>
<keyword evidence="4" id="KW-0813">Transport</keyword>
<dbReference type="STRING" id="294750.A0A0L6DGU9"/>
<feature type="compositionally biased region" description="Basic and acidic residues" evidence="8">
    <location>
        <begin position="927"/>
        <end position="979"/>
    </location>
</feature>
<keyword evidence="6" id="KW-0333">Golgi apparatus</keyword>
<feature type="compositionally biased region" description="Polar residues" evidence="8">
    <location>
        <begin position="24"/>
        <end position="34"/>
    </location>
</feature>
<proteinExistence type="inferred from homology"/>
<feature type="region of interest" description="Disordered" evidence="8">
    <location>
        <begin position="1"/>
        <end position="34"/>
    </location>
</feature>
<dbReference type="GO" id="GO:0015031">
    <property type="term" value="P:protein transport"/>
    <property type="evidence" value="ECO:0007669"/>
    <property type="project" value="UniProtKB-KW"/>
</dbReference>
<feature type="region of interest" description="Disordered" evidence="8">
    <location>
        <begin position="323"/>
        <end position="353"/>
    </location>
</feature>
<dbReference type="OMA" id="HLWRLME"/>
<keyword evidence="7" id="KW-0472">Membrane</keyword>
<accession>A0A0L6DGU9</accession>
<sequence>MSTKGFSVGPVHYPSAPGFPLPQSPSSSFRSNHIPSYSIPLPPVPDFSRQVSNKGLYTPSIAPSVTGTSTGTALGSASGSRRKRREKEANRRSTDNKEDWAEIEPDEVFRRLQVREVKRVETKMRSEALNKQSELRAMVGARYRDLLTSATQITSLRSSSLRLSENLKQIVQSCQNPELTAENDAEDGSVQSQGEEFVQMLPAASHMKLLLDAPEALYAYLSHGAYLSAAFLWLIARVVKEGLVNMPEDASGLYLPLMQKQWETITPLRNQISQRAASSLRVWEKAEPRTTCETLLSVILLDNLPLSEALTLLLSQRSKALREILHHPRPSQTSNKTRPRAGSRAQPPNATRESITRTLLDALRCMLETASTAHLIFDKRKVTEDNGKANENGESMLDEMIRLVQKGEAVPTTTTTASHPIPHKRNSGSSTTADTHQRRASRLVSISLPMPPATSTSALFRPPVSTPEILSHLPASQILLRHLPTEITGFTPFITVSAPPHLSEALKTWQAECVGVLKAALPGWLEGLKNVSDVWYVRGSLIDLLEKQKQAQTSTPGEKERMVQDELEEEWSRRIKAIWDEKLSGVVNDVERLVKEGVKKVYRKDEEKHPEGLLFTDLALPFENTSFILSSASSMSDSPLSTSVSTNLNKTDSFATFRAAIQKRVARRTPVLDETLSFLEASAKNIKQDNLLYSPPSASSSSAGKGLSEGLYKAYGEKVKGILDDLVEKLDAVLGNVEEIVSATAAEDGGENQGKGREKEKEVEGEVYVGRVALYLAKKSTFLKDLSGMNLQGATSYMDDNVVSALLEIHTKSTKKWKAAAIREALKKLNPLFSEYRGSQEIRANWQGAYPTTPSGEIMVALQSLCGASKALGIPPSSVSSGKSEEIKKEGSVVEDLVKSFVREVRELKEWERMLIWGGEGEKIEQMEEIREGKEKEKEKEEKMDDKGQETEKEEQEKKEGKEENIQKREKNEKEESQFRLRRPSTQPSEGTEALLQSILDLSFLNLIANQPDHSSTLVSKIPAEYVEFKEKLHIVLGESLKRVQLLIYALVSHLPASAISSSSEPSTTRSEARVGYHHNSYDNNRNLLRFGPPENNKPGATAEFRSPLVVAKPGKRMGLLNIDD</sequence>
<keyword evidence="5" id="KW-0653">Protein transport</keyword>
<dbReference type="GO" id="GO:0017119">
    <property type="term" value="C:Golgi transport complex"/>
    <property type="evidence" value="ECO:0007669"/>
    <property type="project" value="InterPro"/>
</dbReference>
<evidence type="ECO:0000256" key="8">
    <source>
        <dbReference type="SAM" id="MobiDB-lite"/>
    </source>
</evidence>
<dbReference type="OrthoDB" id="46189at2759"/>
<dbReference type="EMBL" id="CP025769">
    <property type="protein sequence ID" value="KNX49935.1"/>
    <property type="molecule type" value="Genomic_DNA"/>
</dbReference>
<evidence type="ECO:0000256" key="7">
    <source>
        <dbReference type="ARBA" id="ARBA00023136"/>
    </source>
</evidence>
<dbReference type="KEGG" id="cdeu:CNBG_9447"/>
<dbReference type="AlphaFoldDB" id="A0A0L6DGU9"/>
<feature type="region of interest" description="Disordered" evidence="8">
    <location>
        <begin position="59"/>
        <end position="98"/>
    </location>
</feature>